<dbReference type="RefSeq" id="WP_019598125.1">
    <property type="nucleotide sequence ID" value="NZ_FNQC01000008.1"/>
</dbReference>
<keyword evidence="4" id="KW-1185">Reference proteome</keyword>
<organism evidence="3 4">
    <name type="scientific">Rhodonellum ikkaensis</name>
    <dbReference type="NCBI Taxonomy" id="336829"/>
    <lineage>
        <taxon>Bacteria</taxon>
        <taxon>Pseudomonadati</taxon>
        <taxon>Bacteroidota</taxon>
        <taxon>Cytophagia</taxon>
        <taxon>Cytophagales</taxon>
        <taxon>Cytophagaceae</taxon>
        <taxon>Rhodonellum</taxon>
    </lineage>
</organism>
<dbReference type="InterPro" id="IPR006016">
    <property type="entry name" value="UspA"/>
</dbReference>
<reference evidence="3 4" key="1">
    <citation type="submission" date="2016-10" db="EMBL/GenBank/DDBJ databases">
        <authorList>
            <person name="Varghese N."/>
            <person name="Submissions S."/>
        </authorList>
    </citation>
    <scope>NUCLEOTIDE SEQUENCE [LARGE SCALE GENOMIC DNA]</scope>
    <source>
        <strain evidence="3 4">DSM 17997</strain>
    </source>
</reference>
<dbReference type="PRINTS" id="PR01438">
    <property type="entry name" value="UNVRSLSTRESS"/>
</dbReference>
<dbReference type="InterPro" id="IPR006015">
    <property type="entry name" value="Universal_stress_UspA"/>
</dbReference>
<proteinExistence type="inferred from homology"/>
<feature type="domain" description="UspA" evidence="2">
    <location>
        <begin position="1"/>
        <end position="145"/>
    </location>
</feature>
<evidence type="ECO:0000313" key="3">
    <source>
        <dbReference type="EMBL" id="SDZ25672.1"/>
    </source>
</evidence>
<comment type="similarity">
    <text evidence="1">Belongs to the universal stress protein A family.</text>
</comment>
<protein>
    <submittedName>
        <fullName evidence="3">Nucleotide-binding universal stress protein, UspA family</fullName>
    </submittedName>
</protein>
<dbReference type="SUPFAM" id="SSF52402">
    <property type="entry name" value="Adenine nucleotide alpha hydrolases-like"/>
    <property type="match status" value="2"/>
</dbReference>
<evidence type="ECO:0000256" key="1">
    <source>
        <dbReference type="ARBA" id="ARBA00008791"/>
    </source>
</evidence>
<gene>
    <name evidence="3" type="ORF">SAMN05444412_108149</name>
</gene>
<evidence type="ECO:0000313" key="4">
    <source>
        <dbReference type="Proteomes" id="UP000199663"/>
    </source>
</evidence>
<comment type="caution">
    <text evidence="3">The sequence shown here is derived from an EMBL/GenBank/DDBJ whole genome shotgun (WGS) entry which is preliminary data.</text>
</comment>
<dbReference type="Gene3D" id="3.40.50.12370">
    <property type="match status" value="1"/>
</dbReference>
<dbReference type="Proteomes" id="UP000199663">
    <property type="component" value="Unassembled WGS sequence"/>
</dbReference>
<dbReference type="PANTHER" id="PTHR46268">
    <property type="entry name" value="STRESS RESPONSE PROTEIN NHAX"/>
    <property type="match status" value="1"/>
</dbReference>
<dbReference type="EMBL" id="FNQC01000008">
    <property type="protein sequence ID" value="SDZ25672.1"/>
    <property type="molecule type" value="Genomic_DNA"/>
</dbReference>
<accession>A0A1H3RIT8</accession>
<dbReference type="PANTHER" id="PTHR46268:SF6">
    <property type="entry name" value="UNIVERSAL STRESS PROTEIN UP12"/>
    <property type="match status" value="1"/>
</dbReference>
<evidence type="ECO:0000259" key="2">
    <source>
        <dbReference type="Pfam" id="PF00582"/>
    </source>
</evidence>
<sequence length="286" mass="32830">MMKKILFATDFSENAAAALVFAIKMAQKHHASLVMLHIFDVPTSWNYPYTDDPIEMEREALKDSLSKLKAYFQEYAKDDSVGLEVSYHARENLSHVKGIVSFALEQEPQLIVIGTRGGSMAKEIIVGGTAKSLIPRSPAPVLAVPEVAIFREVKNVLYLTDFHEMDVEAIRKLIEILAPYDPEISITHVNTYLIDSGHEKKEWFENLVKENLPAKKIHFHQILADNIYDGINSYLNDNRLDMLVMLEKRRESFLDKIFHKDLVKRMDFHTTMPLLSFNEHYLRGLP</sequence>
<name>A0A1H3RIT8_9BACT</name>
<dbReference type="Pfam" id="PF00582">
    <property type="entry name" value="Usp"/>
    <property type="match status" value="1"/>
</dbReference>
<dbReference type="CDD" id="cd00293">
    <property type="entry name" value="USP-like"/>
    <property type="match status" value="1"/>
</dbReference>